<dbReference type="OrthoDB" id="7056571at2"/>
<gene>
    <name evidence="1" type="ORF">KR51_00037350</name>
</gene>
<dbReference type="InParanoid" id="U5DGY4"/>
<dbReference type="PANTHER" id="PTHR11102:SF160">
    <property type="entry name" value="ERAD-ASSOCIATED E3 UBIQUITIN-PROTEIN LIGASE COMPONENT HRD3"/>
    <property type="match status" value="1"/>
</dbReference>
<dbReference type="PANTHER" id="PTHR11102">
    <property type="entry name" value="SEL-1-LIKE PROTEIN"/>
    <property type="match status" value="1"/>
</dbReference>
<dbReference type="InterPro" id="IPR011990">
    <property type="entry name" value="TPR-like_helical_dom_sf"/>
</dbReference>
<dbReference type="InterPro" id="IPR050767">
    <property type="entry name" value="Sel1_AlgK"/>
</dbReference>
<dbReference type="AlphaFoldDB" id="U5DGY4"/>
<dbReference type="Pfam" id="PF08238">
    <property type="entry name" value="Sel1"/>
    <property type="match status" value="4"/>
</dbReference>
<reference evidence="1 2" key="1">
    <citation type="submission" date="2013-05" db="EMBL/GenBank/DDBJ databases">
        <title>Draft genome sequence of Rubidibacter lacunae KORDI 51-2.</title>
        <authorList>
            <person name="Choi D.H."/>
            <person name="Noh J.H."/>
            <person name="Kwon K.-K."/>
            <person name="Lee J.-H."/>
            <person name="Ryu J.-Y."/>
        </authorList>
    </citation>
    <scope>NUCLEOTIDE SEQUENCE [LARGE SCALE GENOMIC DNA]</scope>
    <source>
        <strain evidence="1 2">KORDI 51-2</strain>
    </source>
</reference>
<accession>U5DGY4</accession>
<dbReference type="RefSeq" id="WP_022609357.1">
    <property type="nucleotide sequence ID" value="NZ_ASSJ01000092.1"/>
</dbReference>
<name>U5DGY4_9CHRO</name>
<dbReference type="SUPFAM" id="SSF81901">
    <property type="entry name" value="HCP-like"/>
    <property type="match status" value="2"/>
</dbReference>
<proteinExistence type="predicted"/>
<dbReference type="Proteomes" id="UP000016960">
    <property type="component" value="Unassembled WGS sequence"/>
</dbReference>
<dbReference type="InterPro" id="IPR006597">
    <property type="entry name" value="Sel1-like"/>
</dbReference>
<dbReference type="STRING" id="582515.KR51_00037350"/>
<protein>
    <submittedName>
        <fullName evidence="1">TPR repeat-containing protein</fullName>
    </submittedName>
</protein>
<comment type="caution">
    <text evidence="1">The sequence shown here is derived from an EMBL/GenBank/DDBJ whole genome shotgun (WGS) entry which is preliminary data.</text>
</comment>
<evidence type="ECO:0000313" key="2">
    <source>
        <dbReference type="Proteomes" id="UP000016960"/>
    </source>
</evidence>
<sequence>MARYEEGAYAFNTENYEKAMRIMLPLAREGDVNAQLSVASMYFSGLGVQQDYRQAIKWYRPGAEQGHPVAQHSLAIALLSLDIIDEAIEYLLEADKQNVTVAQSCLGDIFTGAYNFPKEALEKFDFSFDEALEWYQKAGEGGFPYAYHRLGEISEARGGDSQENEAVALDFYHKAAKQGYVPSQMVLARAYQDGLLGLPIDLEQAQYWFRQAQENN</sequence>
<evidence type="ECO:0000313" key="1">
    <source>
        <dbReference type="EMBL" id="ERN39819.1"/>
    </source>
</evidence>
<organism evidence="1 2">
    <name type="scientific">Rubidibacter lacunae KORDI 51-2</name>
    <dbReference type="NCBI Taxonomy" id="582515"/>
    <lineage>
        <taxon>Bacteria</taxon>
        <taxon>Bacillati</taxon>
        <taxon>Cyanobacteriota</taxon>
        <taxon>Cyanophyceae</taxon>
        <taxon>Oscillatoriophycideae</taxon>
        <taxon>Chroococcales</taxon>
        <taxon>Aphanothecaceae</taxon>
        <taxon>Rubidibacter</taxon>
    </lineage>
</organism>
<dbReference type="EMBL" id="ASSJ01000092">
    <property type="protein sequence ID" value="ERN39819.1"/>
    <property type="molecule type" value="Genomic_DNA"/>
</dbReference>
<dbReference type="eggNOG" id="COG0790">
    <property type="taxonomic scope" value="Bacteria"/>
</dbReference>
<keyword evidence="2" id="KW-1185">Reference proteome</keyword>
<dbReference type="SMART" id="SM00671">
    <property type="entry name" value="SEL1"/>
    <property type="match status" value="3"/>
</dbReference>
<dbReference type="Gene3D" id="1.25.40.10">
    <property type="entry name" value="Tetratricopeptide repeat domain"/>
    <property type="match status" value="2"/>
</dbReference>